<name>A0A0A1Z0N1_PSEFL</name>
<evidence type="ECO:0000256" key="1">
    <source>
        <dbReference type="ARBA" id="ARBA00022801"/>
    </source>
</evidence>
<protein>
    <submittedName>
        <fullName evidence="4">Isochorismatase</fullName>
    </submittedName>
</protein>
<feature type="chain" id="PRO_5001985253" evidence="2">
    <location>
        <begin position="31"/>
        <end position="271"/>
    </location>
</feature>
<reference evidence="4 5" key="1">
    <citation type="journal article" date="2013" name="Genome Announc.">
        <title>Draft Genome Sequence of Pseudomonas fluorescens LMG 5329, a White Line-Inducing Principle-Producing Bioindicator for the Mushroom Pathogen Pseudomonas tolaasii.</title>
        <authorList>
            <person name="Ghequire M.G."/>
            <person name="Rokni-Zadeh H."/>
            <person name="Zarrineh P."/>
            <person name="De Mot R."/>
        </authorList>
    </citation>
    <scope>NUCLEOTIDE SEQUENCE [LARGE SCALE GENOMIC DNA]</scope>
    <source>
        <strain evidence="4 5">LMG 5329</strain>
    </source>
</reference>
<feature type="domain" description="Isochorismatase-like" evidence="3">
    <location>
        <begin position="63"/>
        <end position="257"/>
    </location>
</feature>
<dbReference type="InterPro" id="IPR050272">
    <property type="entry name" value="Isochorismatase-like_hydrls"/>
</dbReference>
<dbReference type="Pfam" id="PF00857">
    <property type="entry name" value="Isochorismatase"/>
    <property type="match status" value="1"/>
</dbReference>
<dbReference type="PROSITE" id="PS51318">
    <property type="entry name" value="TAT"/>
    <property type="match status" value="1"/>
</dbReference>
<organism evidence="4 5">
    <name type="scientific">Pseudomonas fluorescens LMG 5329</name>
    <dbReference type="NCBI Taxonomy" id="1324332"/>
    <lineage>
        <taxon>Bacteria</taxon>
        <taxon>Pseudomonadati</taxon>
        <taxon>Pseudomonadota</taxon>
        <taxon>Gammaproteobacteria</taxon>
        <taxon>Pseudomonadales</taxon>
        <taxon>Pseudomonadaceae</taxon>
        <taxon>Pseudomonas</taxon>
    </lineage>
</organism>
<dbReference type="PANTHER" id="PTHR43540">
    <property type="entry name" value="PEROXYUREIDOACRYLATE/UREIDOACRYLATE AMIDOHYDROLASE-RELATED"/>
    <property type="match status" value="1"/>
</dbReference>
<evidence type="ECO:0000313" key="4">
    <source>
        <dbReference type="EMBL" id="KGE66267.1"/>
    </source>
</evidence>
<dbReference type="InterPro" id="IPR006311">
    <property type="entry name" value="TAT_signal"/>
</dbReference>
<evidence type="ECO:0000259" key="3">
    <source>
        <dbReference type="Pfam" id="PF00857"/>
    </source>
</evidence>
<accession>A0A0A1Z0N1</accession>
<dbReference type="CDD" id="cd00431">
    <property type="entry name" value="cysteine_hydrolases"/>
    <property type="match status" value="1"/>
</dbReference>
<sequence length="271" mass="29761">MSETFRPIGRRSFVVGAMAAAAATTLPAFATDKPAASAQEKYADPKNPALPKSTMKLDIAHVALVVIDPQIDFMSDKGKAWAVVGESVTEQNLVANLLRLFKAAKAADITVAISPHYYYPHDHKWQIQGPAEQFQHDIKIFVRPSALSLEGFLNSGSDFMPEFKPYIEDNKTIVCSPHKLYGPQVNDLTLQLRKQHVDQVILTGMLANLYVESHMRDLLEQGFEVAVVRDAVAGPKLPDGDGYHAALINYRFMANALWTTDEAVALLGGKA</sequence>
<evidence type="ECO:0000256" key="2">
    <source>
        <dbReference type="SAM" id="SignalP"/>
    </source>
</evidence>
<keyword evidence="1" id="KW-0378">Hydrolase</keyword>
<dbReference type="InterPro" id="IPR000868">
    <property type="entry name" value="Isochorismatase-like_dom"/>
</dbReference>
<dbReference type="Gene3D" id="3.40.50.850">
    <property type="entry name" value="Isochorismatase-like"/>
    <property type="match status" value="1"/>
</dbReference>
<dbReference type="Proteomes" id="UP000030060">
    <property type="component" value="Unassembled WGS sequence"/>
</dbReference>
<dbReference type="GO" id="GO:0016787">
    <property type="term" value="F:hydrolase activity"/>
    <property type="evidence" value="ECO:0007669"/>
    <property type="project" value="UniProtKB-KW"/>
</dbReference>
<feature type="signal peptide" evidence="2">
    <location>
        <begin position="1"/>
        <end position="30"/>
    </location>
</feature>
<dbReference type="SUPFAM" id="SSF52499">
    <property type="entry name" value="Isochorismatase-like hydrolases"/>
    <property type="match status" value="1"/>
</dbReference>
<dbReference type="PANTHER" id="PTHR43540:SF6">
    <property type="entry name" value="ISOCHORISMATASE-LIKE DOMAIN-CONTAINING PROTEIN"/>
    <property type="match status" value="1"/>
</dbReference>
<gene>
    <name evidence="4" type="ORF">K814_0119650</name>
</gene>
<keyword evidence="2" id="KW-0732">Signal</keyword>
<comment type="caution">
    <text evidence="4">The sequence shown here is derived from an EMBL/GenBank/DDBJ whole genome shotgun (WGS) entry which is preliminary data.</text>
</comment>
<proteinExistence type="predicted"/>
<dbReference type="OrthoDB" id="5294192at2"/>
<evidence type="ECO:0000313" key="5">
    <source>
        <dbReference type="Proteomes" id="UP000030060"/>
    </source>
</evidence>
<dbReference type="InterPro" id="IPR036380">
    <property type="entry name" value="Isochorismatase-like_sf"/>
</dbReference>
<dbReference type="EMBL" id="ASGY01000145">
    <property type="protein sequence ID" value="KGE66267.1"/>
    <property type="molecule type" value="Genomic_DNA"/>
</dbReference>
<dbReference type="AlphaFoldDB" id="A0A0A1Z0N1"/>